<protein>
    <submittedName>
        <fullName evidence="1">Uncharacterized protein</fullName>
    </submittedName>
</protein>
<dbReference type="VEuPathDB" id="AmoebaDB:FDP41_013509"/>
<dbReference type="RefSeq" id="XP_044565008.1">
    <property type="nucleotide sequence ID" value="XM_044704147.1"/>
</dbReference>
<dbReference type="AlphaFoldDB" id="A0A6A5C476"/>
<dbReference type="GeneID" id="68120724"/>
<proteinExistence type="predicted"/>
<gene>
    <name evidence="1" type="ORF">FDP41_013509</name>
</gene>
<reference evidence="1 2" key="1">
    <citation type="journal article" date="2019" name="Sci. Rep.">
        <title>Nanopore sequencing improves the draft genome of the human pathogenic amoeba Naegleria fowleri.</title>
        <authorList>
            <person name="Liechti N."/>
            <person name="Schurch N."/>
            <person name="Bruggmann R."/>
            <person name="Wittwer M."/>
        </authorList>
    </citation>
    <scope>NUCLEOTIDE SEQUENCE [LARGE SCALE GENOMIC DNA]</scope>
    <source>
        <strain evidence="1 2">ATCC 30894</strain>
    </source>
</reference>
<evidence type="ECO:0000313" key="2">
    <source>
        <dbReference type="Proteomes" id="UP000444721"/>
    </source>
</evidence>
<organism evidence="1 2">
    <name type="scientific">Naegleria fowleri</name>
    <name type="common">Brain eating amoeba</name>
    <dbReference type="NCBI Taxonomy" id="5763"/>
    <lineage>
        <taxon>Eukaryota</taxon>
        <taxon>Discoba</taxon>
        <taxon>Heterolobosea</taxon>
        <taxon>Tetramitia</taxon>
        <taxon>Eutetramitia</taxon>
        <taxon>Vahlkampfiidae</taxon>
        <taxon>Naegleria</taxon>
    </lineage>
</organism>
<accession>A0A6A5C476</accession>
<keyword evidence="2" id="KW-1185">Reference proteome</keyword>
<comment type="caution">
    <text evidence="1">The sequence shown here is derived from an EMBL/GenBank/DDBJ whole genome shotgun (WGS) entry which is preliminary data.</text>
</comment>
<dbReference type="EMBL" id="VFQX01000019">
    <property type="protein sequence ID" value="KAF0980295.1"/>
    <property type="molecule type" value="Genomic_DNA"/>
</dbReference>
<evidence type="ECO:0000313" key="1">
    <source>
        <dbReference type="EMBL" id="KAF0980295.1"/>
    </source>
</evidence>
<sequence>MKNHHDNKENLKENENLISSRTNTGTSIPQQVKRQPLQELSTLNHGLNSRISATLHNNQLKKPSDIHIELSPERKKRRNITSTSISHPINSHPNVNLICKSDRLKEQRQLELKILQQRENQQLKYYIFESLDHSMDTSCITLFRKILPKLTPLIEATKTIHAKYCIEKSLDICRYCYICEHLFSMVGDCNCFSRQYMK</sequence>
<dbReference type="Proteomes" id="UP000444721">
    <property type="component" value="Unassembled WGS sequence"/>
</dbReference>
<name>A0A6A5C476_NAEFO</name>